<accession>A0ABV5Q4B8</accession>
<dbReference type="Gene3D" id="3.40.50.300">
    <property type="entry name" value="P-loop containing nucleotide triphosphate hydrolases"/>
    <property type="match status" value="1"/>
</dbReference>
<dbReference type="Proteomes" id="UP001589646">
    <property type="component" value="Unassembled WGS sequence"/>
</dbReference>
<reference evidence="1 2" key="1">
    <citation type="submission" date="2024-09" db="EMBL/GenBank/DDBJ databases">
        <authorList>
            <person name="Sun Q."/>
            <person name="Mori K."/>
        </authorList>
    </citation>
    <scope>NUCLEOTIDE SEQUENCE [LARGE SCALE GENOMIC DNA]</scope>
    <source>
        <strain evidence="1 2">JCM 3323</strain>
    </source>
</reference>
<organism evidence="1 2">
    <name type="scientific">Nonomuraea roseola</name>
    <dbReference type="NCBI Taxonomy" id="46179"/>
    <lineage>
        <taxon>Bacteria</taxon>
        <taxon>Bacillati</taxon>
        <taxon>Actinomycetota</taxon>
        <taxon>Actinomycetes</taxon>
        <taxon>Streptosporangiales</taxon>
        <taxon>Streptosporangiaceae</taxon>
        <taxon>Nonomuraea</taxon>
    </lineage>
</organism>
<keyword evidence="2" id="KW-1185">Reference proteome</keyword>
<evidence type="ECO:0000313" key="1">
    <source>
        <dbReference type="EMBL" id="MFB9530335.1"/>
    </source>
</evidence>
<evidence type="ECO:0008006" key="3">
    <source>
        <dbReference type="Google" id="ProtNLM"/>
    </source>
</evidence>
<gene>
    <name evidence="1" type="ORF">ACFFRN_27370</name>
</gene>
<protein>
    <recommendedName>
        <fullName evidence="3">Zeta toxin domain-containing protein</fullName>
    </recommendedName>
</protein>
<name>A0ABV5Q4B8_9ACTN</name>
<comment type="caution">
    <text evidence="1">The sequence shown here is derived from an EMBL/GenBank/DDBJ whole genome shotgun (WGS) entry which is preliminary data.</text>
</comment>
<dbReference type="InterPro" id="IPR027417">
    <property type="entry name" value="P-loop_NTPase"/>
</dbReference>
<dbReference type="EMBL" id="JBHMCE010000008">
    <property type="protein sequence ID" value="MFB9530335.1"/>
    <property type="molecule type" value="Genomic_DNA"/>
</dbReference>
<sequence>MKQIGALRPAADDDVDSHRLKARNLAAIWAGHRAAGAQCLVVSGEADSDDIVRGYAELLPGTALTVSRLHAGPETLAERVAQRGRGGGPATPGDELRGLGSDALHRIAERAAFEAKALDSAGAGDLRVDTDGRSVKEVAADVRARGGNWPNLFP</sequence>
<dbReference type="RefSeq" id="WP_346124787.1">
    <property type="nucleotide sequence ID" value="NZ_BAAAXC010000015.1"/>
</dbReference>
<evidence type="ECO:0000313" key="2">
    <source>
        <dbReference type="Proteomes" id="UP001589646"/>
    </source>
</evidence>
<proteinExistence type="predicted"/>